<comment type="subcellular location">
    <subcellularLocation>
        <location evidence="1">Endoplasmic reticulum membrane</location>
        <topology evidence="1">Multi-pass membrane protein</topology>
    </subcellularLocation>
</comment>
<keyword evidence="4" id="KW-0378">Hydrolase</keyword>
<keyword evidence="6 9" id="KW-1133">Transmembrane helix</keyword>
<evidence type="ECO:0008006" key="11">
    <source>
        <dbReference type="Google" id="ProtNLM"/>
    </source>
</evidence>
<gene>
    <name evidence="10" type="ORF">HTAM1171_LOCUS3560</name>
</gene>
<sequence>MSSPTTSTNPLILGSNIAIIALWAACQVVHIPYVVNLLVLVTSILYVACHNSLILREEQALSRGEKDPNDTSPPKDNEDRPRVDTLKTEDAMQFPLLGSASLFSLYLAFKFFDKEVVNLIISGYFGLVGCAALTATTAPLFEKILPSAITSVRFTKEIKIKHPLPEFIAGESPWDFSFDMSLSDVLALIASAVFSGVYLKTKHWTLNNVLGISFCLQGIERFSLGTYKIGAILLIGLFFYDIFWVFGTEVMVTVAKNVDGPIKILFPRSLIPNAETGKLELSLLGLGDIVIPGFFLALLLRFDAHNAKVPYFPTNVHYSFPKPYFHSALVAYVLGLGVTMFVMIYFEAAQPALLYLVPACLGSSLLCAMMRGEMKELFAYSEEEEEEEDEGKEKKEGEVKKETTDQKEEVAKKDD</sequence>
<comment type="similarity">
    <text evidence="2">Belongs to the peptidase A22B family.</text>
</comment>
<reference evidence="10" key="1">
    <citation type="submission" date="2021-01" db="EMBL/GenBank/DDBJ databases">
        <authorList>
            <person name="Corre E."/>
            <person name="Pelletier E."/>
            <person name="Niang G."/>
            <person name="Scheremetjew M."/>
            <person name="Finn R."/>
            <person name="Kale V."/>
            <person name="Holt S."/>
            <person name="Cochrane G."/>
            <person name="Meng A."/>
            <person name="Brown T."/>
            <person name="Cohen L."/>
        </authorList>
    </citation>
    <scope>NUCLEOTIDE SEQUENCE</scope>
    <source>
        <strain evidence="10">CCMP826</strain>
    </source>
</reference>
<feature type="transmembrane region" description="Helical" evidence="9">
    <location>
        <begin position="281"/>
        <end position="302"/>
    </location>
</feature>
<feature type="transmembrane region" description="Helical" evidence="9">
    <location>
        <begin position="352"/>
        <end position="370"/>
    </location>
</feature>
<feature type="transmembrane region" description="Helical" evidence="9">
    <location>
        <begin position="180"/>
        <end position="199"/>
    </location>
</feature>
<feature type="compositionally biased region" description="Basic and acidic residues" evidence="8">
    <location>
        <begin position="391"/>
        <end position="415"/>
    </location>
</feature>
<accession>A0A7S2MFE9</accession>
<keyword evidence="5" id="KW-0256">Endoplasmic reticulum</keyword>
<evidence type="ECO:0000256" key="1">
    <source>
        <dbReference type="ARBA" id="ARBA00004477"/>
    </source>
</evidence>
<dbReference type="GO" id="GO:0006465">
    <property type="term" value="P:signal peptide processing"/>
    <property type="evidence" value="ECO:0007669"/>
    <property type="project" value="TreeGrafter"/>
</dbReference>
<protein>
    <recommendedName>
        <fullName evidence="11">Signal peptide peptidase</fullName>
    </recommendedName>
</protein>
<evidence type="ECO:0000256" key="8">
    <source>
        <dbReference type="SAM" id="MobiDB-lite"/>
    </source>
</evidence>
<feature type="region of interest" description="Disordered" evidence="8">
    <location>
        <begin position="380"/>
        <end position="415"/>
    </location>
</feature>
<evidence type="ECO:0000313" key="10">
    <source>
        <dbReference type="EMBL" id="CAD9480650.1"/>
    </source>
</evidence>
<evidence type="ECO:0000256" key="6">
    <source>
        <dbReference type="ARBA" id="ARBA00022989"/>
    </source>
</evidence>
<keyword evidence="3 9" id="KW-0812">Transmembrane</keyword>
<feature type="transmembrane region" description="Helical" evidence="9">
    <location>
        <begin position="229"/>
        <end position="247"/>
    </location>
</feature>
<evidence type="ECO:0000256" key="2">
    <source>
        <dbReference type="ARBA" id="ARBA00006859"/>
    </source>
</evidence>
<feature type="transmembrane region" description="Helical" evidence="9">
    <location>
        <begin position="91"/>
        <end position="109"/>
    </location>
</feature>
<dbReference type="Pfam" id="PF04258">
    <property type="entry name" value="Peptidase_A22B"/>
    <property type="match status" value="1"/>
</dbReference>
<dbReference type="AlphaFoldDB" id="A0A7S2MFE9"/>
<dbReference type="SMART" id="SM00730">
    <property type="entry name" value="PSN"/>
    <property type="match status" value="1"/>
</dbReference>
<organism evidence="10">
    <name type="scientific">Helicotheca tamesis</name>
    <dbReference type="NCBI Taxonomy" id="374047"/>
    <lineage>
        <taxon>Eukaryota</taxon>
        <taxon>Sar</taxon>
        <taxon>Stramenopiles</taxon>
        <taxon>Ochrophyta</taxon>
        <taxon>Bacillariophyta</taxon>
        <taxon>Mediophyceae</taxon>
        <taxon>Lithodesmiophycidae</taxon>
        <taxon>Lithodesmiales</taxon>
        <taxon>Lithodesmiaceae</taxon>
        <taxon>Helicotheca</taxon>
    </lineage>
</organism>
<dbReference type="InterPro" id="IPR007369">
    <property type="entry name" value="Peptidase_A22B_SPP"/>
</dbReference>
<evidence type="ECO:0000256" key="5">
    <source>
        <dbReference type="ARBA" id="ARBA00022824"/>
    </source>
</evidence>
<dbReference type="GO" id="GO:0033619">
    <property type="term" value="P:membrane protein proteolysis"/>
    <property type="evidence" value="ECO:0007669"/>
    <property type="project" value="TreeGrafter"/>
</dbReference>
<dbReference type="EMBL" id="HBGV01005898">
    <property type="protein sequence ID" value="CAD9480650.1"/>
    <property type="molecule type" value="Transcribed_RNA"/>
</dbReference>
<dbReference type="InterPro" id="IPR006639">
    <property type="entry name" value="Preselin/SPP"/>
</dbReference>
<feature type="region of interest" description="Disordered" evidence="8">
    <location>
        <begin position="62"/>
        <end position="82"/>
    </location>
</feature>
<dbReference type="PANTHER" id="PTHR12174:SF23">
    <property type="entry name" value="MINOR HISTOCOMPATIBILITY ANTIGEN H13"/>
    <property type="match status" value="1"/>
</dbReference>
<name>A0A7S2MFE9_9STRA</name>
<dbReference type="GO" id="GO:0042500">
    <property type="term" value="F:aspartic endopeptidase activity, intramembrane cleaving"/>
    <property type="evidence" value="ECO:0007669"/>
    <property type="project" value="InterPro"/>
</dbReference>
<dbReference type="GO" id="GO:0098553">
    <property type="term" value="C:lumenal side of endoplasmic reticulum membrane"/>
    <property type="evidence" value="ECO:0007669"/>
    <property type="project" value="TreeGrafter"/>
</dbReference>
<evidence type="ECO:0000256" key="4">
    <source>
        <dbReference type="ARBA" id="ARBA00022801"/>
    </source>
</evidence>
<dbReference type="GO" id="GO:0098554">
    <property type="term" value="C:cytoplasmic side of endoplasmic reticulum membrane"/>
    <property type="evidence" value="ECO:0007669"/>
    <property type="project" value="TreeGrafter"/>
</dbReference>
<feature type="compositionally biased region" description="Acidic residues" evidence="8">
    <location>
        <begin position="381"/>
        <end position="390"/>
    </location>
</feature>
<proteinExistence type="inferred from homology"/>
<dbReference type="PANTHER" id="PTHR12174">
    <property type="entry name" value="SIGNAL PEPTIDE PEPTIDASE"/>
    <property type="match status" value="1"/>
</dbReference>
<feature type="transmembrane region" description="Helical" evidence="9">
    <location>
        <begin position="323"/>
        <end position="346"/>
    </location>
</feature>
<evidence type="ECO:0000256" key="7">
    <source>
        <dbReference type="ARBA" id="ARBA00023136"/>
    </source>
</evidence>
<feature type="transmembrane region" description="Helical" evidence="9">
    <location>
        <begin position="116"/>
        <end position="141"/>
    </location>
</feature>
<evidence type="ECO:0000256" key="9">
    <source>
        <dbReference type="SAM" id="Phobius"/>
    </source>
</evidence>
<evidence type="ECO:0000256" key="3">
    <source>
        <dbReference type="ARBA" id="ARBA00022692"/>
    </source>
</evidence>
<feature type="transmembrane region" description="Helical" evidence="9">
    <location>
        <begin position="6"/>
        <end position="26"/>
    </location>
</feature>
<keyword evidence="7 9" id="KW-0472">Membrane</keyword>